<evidence type="ECO:0000313" key="1">
    <source>
        <dbReference type="EMBL" id="PVZ12733.1"/>
    </source>
</evidence>
<keyword evidence="2" id="KW-1185">Reference proteome</keyword>
<proteinExistence type="predicted"/>
<organism evidence="1 2">
    <name type="scientific">Porphyromonas loveana</name>
    <dbReference type="NCBI Taxonomy" id="1884669"/>
    <lineage>
        <taxon>Bacteria</taxon>
        <taxon>Pseudomonadati</taxon>
        <taxon>Bacteroidota</taxon>
        <taxon>Bacteroidia</taxon>
        <taxon>Bacteroidales</taxon>
        <taxon>Porphyromonadaceae</taxon>
        <taxon>Porphyromonas</taxon>
    </lineage>
</organism>
<accession>A0A2U1FKI5</accession>
<dbReference type="GeneID" id="94550266"/>
<name>A0A2U1FKI5_9PORP</name>
<protein>
    <submittedName>
        <fullName evidence="1">Uncharacterized protein</fullName>
    </submittedName>
</protein>
<comment type="caution">
    <text evidence="1">The sequence shown here is derived from an EMBL/GenBank/DDBJ whole genome shotgun (WGS) entry which is preliminary data.</text>
</comment>
<dbReference type="OrthoDB" id="957952at2"/>
<reference evidence="1 2" key="1">
    <citation type="submission" date="2018-04" db="EMBL/GenBank/DDBJ databases">
        <title>Genomic Encyclopedia of Type Strains, Phase IV (KMG-IV): sequencing the most valuable type-strain genomes for metagenomic binning, comparative biology and taxonomic classification.</title>
        <authorList>
            <person name="Goeker M."/>
        </authorList>
    </citation>
    <scope>NUCLEOTIDE SEQUENCE [LARGE SCALE GENOMIC DNA]</scope>
    <source>
        <strain evidence="1 2">DSM 28520</strain>
    </source>
</reference>
<sequence>MKRIEFKLRQHTPIIHFQAKDNGATLRASEVKSKLDRYIISKIGSGKVEQKGWHIPGQKSALHYKLSFHVEGSIKYFLPMNNVAEKFRNAFLVEANKKLSLPIEMLSPSPYFANEDKLKKPGSGDNKWDEVRLATQIEGDIYGEILCQNEELSKMIESHLQSFFLLHNFGARQSKGFGSYTVRLLNDKPINEDKKSIAQKMYDLRVDNCLKSRVDVHHQLSQIQRFHHKLKTAANGQYSELRQYFHEKAIEWEKPLVREMVGLGKEKGTKSYITMYVRALLGLHGQFEFPQLNRRVKVSNQVANPPIERFASPIIYKPIGDIIYLILKDIPDEMFDMEFVLSTEMREKRVRTPKKATFDFEDFMAYVQDKNIKNTEELL</sequence>
<dbReference type="AlphaFoldDB" id="A0A2U1FKI5"/>
<dbReference type="EMBL" id="QEKY01000004">
    <property type="protein sequence ID" value="PVZ12733.1"/>
    <property type="molecule type" value="Genomic_DNA"/>
</dbReference>
<evidence type="ECO:0000313" key="2">
    <source>
        <dbReference type="Proteomes" id="UP000245462"/>
    </source>
</evidence>
<gene>
    <name evidence="1" type="ORF">C7382_10440</name>
</gene>
<dbReference type="RefSeq" id="WP_116678818.1">
    <property type="nucleotide sequence ID" value="NZ_QEKY01000004.1"/>
</dbReference>
<dbReference type="Proteomes" id="UP000245462">
    <property type="component" value="Unassembled WGS sequence"/>
</dbReference>